<dbReference type="SUPFAM" id="SSF52047">
    <property type="entry name" value="RNI-like"/>
    <property type="match status" value="1"/>
</dbReference>
<accession>A0A9D4IY08</accession>
<evidence type="ECO:0000256" key="1">
    <source>
        <dbReference type="ARBA" id="ARBA00022741"/>
    </source>
</evidence>
<dbReference type="InterPro" id="IPR032675">
    <property type="entry name" value="LRR_dom_sf"/>
</dbReference>
<dbReference type="Gene3D" id="3.40.50.300">
    <property type="entry name" value="P-loop containing nucleotide triphosphate hydrolases"/>
    <property type="match status" value="1"/>
</dbReference>
<organism evidence="4 5">
    <name type="scientific">Dreissena polymorpha</name>
    <name type="common">Zebra mussel</name>
    <name type="synonym">Mytilus polymorpha</name>
    <dbReference type="NCBI Taxonomy" id="45954"/>
    <lineage>
        <taxon>Eukaryota</taxon>
        <taxon>Metazoa</taxon>
        <taxon>Spiralia</taxon>
        <taxon>Lophotrochozoa</taxon>
        <taxon>Mollusca</taxon>
        <taxon>Bivalvia</taxon>
        <taxon>Autobranchia</taxon>
        <taxon>Heteroconchia</taxon>
        <taxon>Euheterodonta</taxon>
        <taxon>Imparidentia</taxon>
        <taxon>Neoheterodontei</taxon>
        <taxon>Myida</taxon>
        <taxon>Dreissenoidea</taxon>
        <taxon>Dreissenidae</taxon>
        <taxon>Dreissena</taxon>
    </lineage>
</organism>
<dbReference type="EMBL" id="JAIWYP010000008">
    <property type="protein sequence ID" value="KAH3788722.1"/>
    <property type="molecule type" value="Genomic_DNA"/>
</dbReference>
<dbReference type="Pfam" id="PF15112">
    <property type="entry name" value="DUF4559"/>
    <property type="match status" value="1"/>
</dbReference>
<sequence length="1643" mass="184298">MASLSDVFTESERTNWLKAWLAIDIAKSGLERFVDNAATILHGNIYNAVLSSGSVACNGCHIANLLKCPSPRICNKRGPQGLCISMHDTAFKQPRQCPANVCDKVFVEIAKQHRYSDPSWKNTLANDWASSPWQIAKAYFPPDGYAGNRSAQDTDLNGIISFMMNCKHFNNTFSFPIAPGKSHPPCLLTKTREIGRIVRHSSTCKISDTDLQDMFITLTGLLTDPICLVNDSAAQEAVTKLVQLQTDVLKLTTEEIVELLEAAQNVLKKVETITETAVDEIKIYMENCRKDMATFKQELSKHTGKCIQEFDENRRKFTESNYDQSCKDFQRRLMTHYSDTSSNVPLSNLDQSLDKRITDIYSTPNIHRIEIKKDGKRVKREQALEYKHIFYTGVKSNRRIYVQGEPGSGKSTFSAKLVHDWSHGIQLSSATSSETTAFNDVSTLQKFKFLFFITLRDSRGQTDVTEMIKKQLIDTTFSVDERANVYKCFVQIINTETCLVIREGLDEWLSPDGSNLAEPYMAGFRNETCTILTTSRPWKLTDERIKNSQIDSLLEIEGIVDPYEFSKNILQCIIDQEDMDIKVTADEFESFVFDRKLESLSASPMLYTLVICTWVNTIKKKEHLNNSSLCGLYTTLLESLCKKANSTTGYFNDSNPPPVHCFSSTSYLQPNIEHLDKLAKVACKLLFSSERESSIVFTDITLSNYFSPSEFTVSKTFALTAGILTSRKDKSRTGSSNSFVHKTVQELLAAYHIACNVYTIDDVISSYLKLNNTSYLELSQVCRFLCGMNISAANKLSALMDQYHVIHCNECDSVFSFDWNFNGPCTFQRIIESGIREAVANKQEGIQLKLSHFFIDKSNIRELQDIWPTNTCNVHVVYVNMVMSDSLSSPACGESTSHFELSSCHSLRRLFLYGSGILLRDTASSVATGFPVSITLNNAYPAKGLDTPLELPLIEHIWLDHVKCYSTCLRNLFSTLLTLNHWVTCCLLYCDITSCVEGSDVCTYALKTTISFDELNEFYMEYLVNDSPGLWDALHGLNIKSLSLGYEEQYDTLDLNHTELFSQFLSSLTNLEKLSIAMGCDFAIVCKALHGMNINDLNLRLSYKCDLTANYSELLSQFLSSLIQLERLSIHVQVRPGVWEAFRGLNIKSLSLSLGYRQGDWTVNHAESLLESLSSLTQLKTLSISVHGDIPDLSTVLRGLYIKSLHLDLQEDTTWEGFTVDRGESSSKTLDFTVDGDNPDLLGAVCGLNIKSLCLRLRHRESGLKVDHVESSLQYLISLKHLETLSICVDTDIPSLWNALRGLNAKSLSLTVDCREINHIELLWQSLSSLTQLETLSFITCWKESFSTCWKENTPGLWKALRGLNIKSLSVDGRYADWIVDHGESLSESLSSLTQLETLSISVRGGNRYLFEALCGLNIKTLSLRISYCVDHVESSPQYRLSLKQLDTLDINVDYNSSIVWNALRGLNVKSLKLSSMWSEGLRVKHVESLSQSLSSLTQLETLSISVYEDSPGLWEALRDLNITSLSLSGGWSGGLRVNHVESLSQSLSSLRQLETLSICVSEQRPGLWGAFCGLNIKILSLSGIYKVKNVELLSNSLSSLTQLKTLSIIVEKDSPGLWEALSGLNIKSLSVSDKLNGLRVNN</sequence>
<dbReference type="PROSITE" id="PS50837">
    <property type="entry name" value="NACHT"/>
    <property type="match status" value="1"/>
</dbReference>
<dbReference type="Proteomes" id="UP000828390">
    <property type="component" value="Unassembled WGS sequence"/>
</dbReference>
<gene>
    <name evidence="4" type="ORF">DPMN_166870</name>
</gene>
<keyword evidence="5" id="KW-1185">Reference proteome</keyword>
<comment type="caution">
    <text evidence="4">The sequence shown here is derived from an EMBL/GenBank/DDBJ whole genome shotgun (WGS) entry which is preliminary data.</text>
</comment>
<reference evidence="4" key="2">
    <citation type="submission" date="2020-11" db="EMBL/GenBank/DDBJ databases">
        <authorList>
            <person name="McCartney M.A."/>
            <person name="Auch B."/>
            <person name="Kono T."/>
            <person name="Mallez S."/>
            <person name="Becker A."/>
            <person name="Gohl D.M."/>
            <person name="Silverstein K.A.T."/>
            <person name="Koren S."/>
            <person name="Bechman K.B."/>
            <person name="Herman A."/>
            <person name="Abrahante J.E."/>
            <person name="Garbe J."/>
        </authorList>
    </citation>
    <scope>NUCLEOTIDE SEQUENCE</scope>
    <source>
        <strain evidence="4">Duluth1</strain>
        <tissue evidence="4">Whole animal</tissue>
    </source>
</reference>
<dbReference type="InterPro" id="IPR027897">
    <property type="entry name" value="DUF4559"/>
</dbReference>
<keyword evidence="2" id="KW-0067">ATP-binding</keyword>
<dbReference type="SUPFAM" id="SSF52540">
    <property type="entry name" value="P-loop containing nucleoside triphosphate hydrolases"/>
    <property type="match status" value="1"/>
</dbReference>
<dbReference type="PANTHER" id="PTHR46312">
    <property type="entry name" value="NACHT DOMAIN-CONTAINING PROTEIN"/>
    <property type="match status" value="1"/>
</dbReference>
<proteinExistence type="predicted"/>
<dbReference type="InterPro" id="IPR007111">
    <property type="entry name" value="NACHT_NTPase"/>
</dbReference>
<evidence type="ECO:0000313" key="5">
    <source>
        <dbReference type="Proteomes" id="UP000828390"/>
    </source>
</evidence>
<evidence type="ECO:0000256" key="2">
    <source>
        <dbReference type="ARBA" id="ARBA00022840"/>
    </source>
</evidence>
<feature type="domain" description="NACHT" evidence="3">
    <location>
        <begin position="398"/>
        <end position="507"/>
    </location>
</feature>
<evidence type="ECO:0000259" key="3">
    <source>
        <dbReference type="PROSITE" id="PS50837"/>
    </source>
</evidence>
<name>A0A9D4IY08_DREPO</name>
<evidence type="ECO:0000313" key="4">
    <source>
        <dbReference type="EMBL" id="KAH3788722.1"/>
    </source>
</evidence>
<keyword evidence="1" id="KW-0547">Nucleotide-binding</keyword>
<dbReference type="Gene3D" id="3.80.10.10">
    <property type="entry name" value="Ribonuclease Inhibitor"/>
    <property type="match status" value="1"/>
</dbReference>
<protein>
    <recommendedName>
        <fullName evidence="3">NACHT domain-containing protein</fullName>
    </recommendedName>
</protein>
<dbReference type="InterPro" id="IPR027417">
    <property type="entry name" value="P-loop_NTPase"/>
</dbReference>
<dbReference type="PANTHER" id="PTHR46312:SF2">
    <property type="entry name" value="NUCLEOTIDE-BINDING OLIGOMERIZATION DOMAIN-CONTAINING PROTEIN 2-LIKE"/>
    <property type="match status" value="1"/>
</dbReference>
<dbReference type="GO" id="GO:0005524">
    <property type="term" value="F:ATP binding"/>
    <property type="evidence" value="ECO:0007669"/>
    <property type="project" value="UniProtKB-KW"/>
</dbReference>
<reference evidence="4" key="1">
    <citation type="journal article" date="2019" name="bioRxiv">
        <title>The Genome of the Zebra Mussel, Dreissena polymorpha: A Resource for Invasive Species Research.</title>
        <authorList>
            <person name="McCartney M.A."/>
            <person name="Auch B."/>
            <person name="Kono T."/>
            <person name="Mallez S."/>
            <person name="Zhang Y."/>
            <person name="Obille A."/>
            <person name="Becker A."/>
            <person name="Abrahante J.E."/>
            <person name="Garbe J."/>
            <person name="Badalamenti J.P."/>
            <person name="Herman A."/>
            <person name="Mangelson H."/>
            <person name="Liachko I."/>
            <person name="Sullivan S."/>
            <person name="Sone E.D."/>
            <person name="Koren S."/>
            <person name="Silverstein K.A.T."/>
            <person name="Beckman K.B."/>
            <person name="Gohl D.M."/>
        </authorList>
    </citation>
    <scope>NUCLEOTIDE SEQUENCE</scope>
    <source>
        <strain evidence="4">Duluth1</strain>
        <tissue evidence="4">Whole animal</tissue>
    </source>
</reference>